<accession>A0A835DLB9</accession>
<reference evidence="2 3" key="1">
    <citation type="submission" date="2020-04" db="EMBL/GenBank/DDBJ databases">
        <title>Plant Genome Project.</title>
        <authorList>
            <person name="Zhang R.-G."/>
        </authorList>
    </citation>
    <scope>NUCLEOTIDE SEQUENCE [LARGE SCALE GENOMIC DNA]</scope>
    <source>
        <strain evidence="2">YNK0</strain>
        <tissue evidence="2">Leaf</tissue>
    </source>
</reference>
<evidence type="ECO:0000313" key="3">
    <source>
        <dbReference type="Proteomes" id="UP000655225"/>
    </source>
</evidence>
<feature type="region of interest" description="Disordered" evidence="1">
    <location>
        <begin position="69"/>
        <end position="118"/>
    </location>
</feature>
<organism evidence="2 3">
    <name type="scientific">Tetracentron sinense</name>
    <name type="common">Spur-leaf</name>
    <dbReference type="NCBI Taxonomy" id="13715"/>
    <lineage>
        <taxon>Eukaryota</taxon>
        <taxon>Viridiplantae</taxon>
        <taxon>Streptophyta</taxon>
        <taxon>Embryophyta</taxon>
        <taxon>Tracheophyta</taxon>
        <taxon>Spermatophyta</taxon>
        <taxon>Magnoliopsida</taxon>
        <taxon>Trochodendrales</taxon>
        <taxon>Trochodendraceae</taxon>
        <taxon>Tetracentron</taxon>
    </lineage>
</organism>
<proteinExistence type="predicted"/>
<feature type="compositionally biased region" description="Polar residues" evidence="1">
    <location>
        <begin position="78"/>
        <end position="89"/>
    </location>
</feature>
<protein>
    <submittedName>
        <fullName evidence="2">Uncharacterized protein</fullName>
    </submittedName>
</protein>
<dbReference type="EMBL" id="JABCRI010000004">
    <property type="protein sequence ID" value="KAF8408363.1"/>
    <property type="molecule type" value="Genomic_DNA"/>
</dbReference>
<dbReference type="Proteomes" id="UP000655225">
    <property type="component" value="Unassembled WGS sequence"/>
</dbReference>
<comment type="caution">
    <text evidence="2">The sequence shown here is derived from an EMBL/GenBank/DDBJ whole genome shotgun (WGS) entry which is preliminary data.</text>
</comment>
<sequence length="192" mass="21216">MEILTTNCWWSTRSNGPGIHLPWRNSTFPGREFSGLFPARMILPTELRTRFGADIKAFASRNSVKKLKRVGEARKSRTLQTNKSPSDQDNGLEDGASSGDDFIHNNREMSSVDNMDTKNSINIPSRSAVLQACTVTSGLIAALGLVIRQVSHIASMEGLPIHDCSTEVSCINFHAHLYCKLVVEHLISSLFD</sequence>
<gene>
    <name evidence="2" type="ORF">HHK36_007512</name>
</gene>
<dbReference type="OrthoDB" id="2017864at2759"/>
<name>A0A835DLB9_TETSI</name>
<feature type="compositionally biased region" description="Polar residues" evidence="1">
    <location>
        <begin position="108"/>
        <end position="118"/>
    </location>
</feature>
<dbReference type="AlphaFoldDB" id="A0A835DLB9"/>
<keyword evidence="3" id="KW-1185">Reference proteome</keyword>
<evidence type="ECO:0000256" key="1">
    <source>
        <dbReference type="SAM" id="MobiDB-lite"/>
    </source>
</evidence>
<evidence type="ECO:0000313" key="2">
    <source>
        <dbReference type="EMBL" id="KAF8408363.1"/>
    </source>
</evidence>